<protein>
    <submittedName>
        <fullName evidence="7">Uncharacterized MFS-type transporter</fullName>
    </submittedName>
</protein>
<dbReference type="PANTHER" id="PTHR23531:SF1">
    <property type="entry name" value="QUINOLENE RESISTANCE PROTEIN NORA"/>
    <property type="match status" value="1"/>
</dbReference>
<evidence type="ECO:0000256" key="4">
    <source>
        <dbReference type="ARBA" id="ARBA00023136"/>
    </source>
</evidence>
<feature type="transmembrane region" description="Helical" evidence="5">
    <location>
        <begin position="280"/>
        <end position="296"/>
    </location>
</feature>
<dbReference type="GO" id="GO:0022857">
    <property type="term" value="F:transmembrane transporter activity"/>
    <property type="evidence" value="ECO:0007669"/>
    <property type="project" value="InterPro"/>
</dbReference>
<dbReference type="InterPro" id="IPR052714">
    <property type="entry name" value="MFS_Exporter"/>
</dbReference>
<keyword evidence="4 5" id="KW-0472">Membrane</keyword>
<organism evidence="7">
    <name type="scientific">uncultured Rubrobacteraceae bacterium</name>
    <dbReference type="NCBI Taxonomy" id="349277"/>
    <lineage>
        <taxon>Bacteria</taxon>
        <taxon>Bacillati</taxon>
        <taxon>Actinomycetota</taxon>
        <taxon>Rubrobacteria</taxon>
        <taxon>Rubrobacterales</taxon>
        <taxon>Rubrobacteraceae</taxon>
        <taxon>environmental samples</taxon>
    </lineage>
</organism>
<reference evidence="7" key="1">
    <citation type="submission" date="2020-02" db="EMBL/GenBank/DDBJ databases">
        <authorList>
            <person name="Meier V. D."/>
        </authorList>
    </citation>
    <scope>NUCLEOTIDE SEQUENCE</scope>
    <source>
        <strain evidence="7">AVDCRST_MAG82</strain>
    </source>
</reference>
<dbReference type="EMBL" id="CADCVA010000141">
    <property type="protein sequence ID" value="CAA9414976.1"/>
    <property type="molecule type" value="Genomic_DNA"/>
</dbReference>
<dbReference type="InterPro" id="IPR036259">
    <property type="entry name" value="MFS_trans_sf"/>
</dbReference>
<dbReference type="Pfam" id="PF07690">
    <property type="entry name" value="MFS_1"/>
    <property type="match status" value="1"/>
</dbReference>
<dbReference type="PROSITE" id="PS50850">
    <property type="entry name" value="MFS"/>
    <property type="match status" value="1"/>
</dbReference>
<keyword evidence="3 5" id="KW-1133">Transmembrane helix</keyword>
<keyword evidence="2 5" id="KW-0812">Transmembrane</keyword>
<dbReference type="InterPro" id="IPR011701">
    <property type="entry name" value="MFS"/>
</dbReference>
<sequence>MNGPTETAGVQGRGALLTRPIVLLTLVAFAALFGFQLLLSVVPLYADEAGGGSSGAGLATAVFMLSTVLAQIQMPRILNRFGYRRALAAGLLFLGVPALFYVYAVALVPILAVTLARGVGFGIVTVVFAALIVELAPPGRRGEALGLIGLAITLPTIFGNALGLWLVERSGFGVVFLLGGFAPLLGLAMIPGIRSAPPAKEGDENSAGFFAGLGRAPLLRIFLLFAATTMAAGVIVTFLPLAVPGSGVFSAAGALLVVGVTSTVSRWWAGRFGDRRDPRLLLVPGLLACALGTATLPHGGVLMLAGAVLFGTGFGLLQNATLILMMGRVSKSEYGLGSTLWNAAFDAGTGIGAFSFGFVISAIGFSWSFTICSVLLVSALALLYWEFGPRN</sequence>
<proteinExistence type="predicted"/>
<dbReference type="SUPFAM" id="SSF103473">
    <property type="entry name" value="MFS general substrate transporter"/>
    <property type="match status" value="1"/>
</dbReference>
<feature type="transmembrane region" description="Helical" evidence="5">
    <location>
        <begin position="145"/>
        <end position="166"/>
    </location>
</feature>
<evidence type="ECO:0000256" key="1">
    <source>
        <dbReference type="ARBA" id="ARBA00004651"/>
    </source>
</evidence>
<evidence type="ECO:0000256" key="3">
    <source>
        <dbReference type="ARBA" id="ARBA00022989"/>
    </source>
</evidence>
<feature type="transmembrane region" description="Helical" evidence="5">
    <location>
        <begin position="302"/>
        <end position="327"/>
    </location>
</feature>
<feature type="transmembrane region" description="Helical" evidence="5">
    <location>
        <begin position="366"/>
        <end position="385"/>
    </location>
</feature>
<feature type="transmembrane region" description="Helical" evidence="5">
    <location>
        <begin position="52"/>
        <end position="74"/>
    </location>
</feature>
<evidence type="ECO:0000259" key="6">
    <source>
        <dbReference type="PROSITE" id="PS50850"/>
    </source>
</evidence>
<feature type="transmembrane region" description="Helical" evidence="5">
    <location>
        <begin position="86"/>
        <end position="104"/>
    </location>
</feature>
<accession>A0A6J4PMI7</accession>
<dbReference type="Gene3D" id="1.20.1250.20">
    <property type="entry name" value="MFS general substrate transporter like domains"/>
    <property type="match status" value="1"/>
</dbReference>
<feature type="transmembrane region" description="Helical" evidence="5">
    <location>
        <begin position="172"/>
        <end position="190"/>
    </location>
</feature>
<dbReference type="GO" id="GO:0005886">
    <property type="term" value="C:plasma membrane"/>
    <property type="evidence" value="ECO:0007669"/>
    <property type="project" value="UniProtKB-SubCell"/>
</dbReference>
<gene>
    <name evidence="7" type="ORF">AVDCRST_MAG82-1042</name>
</gene>
<comment type="subcellular location">
    <subcellularLocation>
        <location evidence="1">Cell membrane</location>
        <topology evidence="1">Multi-pass membrane protein</topology>
    </subcellularLocation>
</comment>
<feature type="domain" description="Major facilitator superfamily (MFS) profile" evidence="6">
    <location>
        <begin position="20"/>
        <end position="391"/>
    </location>
</feature>
<feature type="transmembrane region" description="Helical" evidence="5">
    <location>
        <begin position="110"/>
        <end position="133"/>
    </location>
</feature>
<dbReference type="AlphaFoldDB" id="A0A6J4PMI7"/>
<dbReference type="PANTHER" id="PTHR23531">
    <property type="entry name" value="QUINOLENE RESISTANCE PROTEIN NORA"/>
    <property type="match status" value="1"/>
</dbReference>
<feature type="transmembrane region" description="Helical" evidence="5">
    <location>
        <begin position="248"/>
        <end position="268"/>
    </location>
</feature>
<dbReference type="InterPro" id="IPR020846">
    <property type="entry name" value="MFS_dom"/>
</dbReference>
<feature type="transmembrane region" description="Helical" evidence="5">
    <location>
        <begin position="221"/>
        <end position="242"/>
    </location>
</feature>
<evidence type="ECO:0000313" key="7">
    <source>
        <dbReference type="EMBL" id="CAA9414976.1"/>
    </source>
</evidence>
<name>A0A6J4PMI7_9ACTN</name>
<feature type="transmembrane region" description="Helical" evidence="5">
    <location>
        <begin position="21"/>
        <end position="46"/>
    </location>
</feature>
<evidence type="ECO:0000256" key="2">
    <source>
        <dbReference type="ARBA" id="ARBA00022692"/>
    </source>
</evidence>
<feature type="transmembrane region" description="Helical" evidence="5">
    <location>
        <begin position="339"/>
        <end position="360"/>
    </location>
</feature>
<evidence type="ECO:0000256" key="5">
    <source>
        <dbReference type="SAM" id="Phobius"/>
    </source>
</evidence>